<comment type="caution">
    <text evidence="2">The sequence shown here is derived from an EMBL/GenBank/DDBJ whole genome shotgun (WGS) entry which is preliminary data.</text>
</comment>
<evidence type="ECO:0000313" key="2">
    <source>
        <dbReference type="EMBL" id="TNN56680.1"/>
    </source>
</evidence>
<accession>A0A4Z2GTZ5</accession>
<name>A0A4Z2GTZ5_9TELE</name>
<evidence type="ECO:0000313" key="3">
    <source>
        <dbReference type="Proteomes" id="UP000314294"/>
    </source>
</evidence>
<proteinExistence type="predicted"/>
<feature type="region of interest" description="Disordered" evidence="1">
    <location>
        <begin position="73"/>
        <end position="157"/>
    </location>
</feature>
<keyword evidence="3" id="KW-1185">Reference proteome</keyword>
<evidence type="ECO:0000256" key="1">
    <source>
        <dbReference type="SAM" id="MobiDB-lite"/>
    </source>
</evidence>
<reference evidence="2 3" key="1">
    <citation type="submission" date="2019-03" db="EMBL/GenBank/DDBJ databases">
        <title>First draft genome of Liparis tanakae, snailfish: a comprehensive survey of snailfish specific genes.</title>
        <authorList>
            <person name="Kim W."/>
            <person name="Song I."/>
            <person name="Jeong J.-H."/>
            <person name="Kim D."/>
            <person name="Kim S."/>
            <person name="Ryu S."/>
            <person name="Song J.Y."/>
            <person name="Lee S.K."/>
        </authorList>
    </citation>
    <scope>NUCLEOTIDE SEQUENCE [LARGE SCALE GENOMIC DNA]</scope>
    <source>
        <tissue evidence="2">Muscle</tissue>
    </source>
</reference>
<sequence>MPCRGPCLSPYDWNMIWNVSDSCSCRTTTERISSHIPPLSSLYTESKGPTGFPVLTCPELRLVTSLYRLMSSASPWSAPTPLSEEDEHREKVGLRKSSSTGVRKSSSTGLRKSSSTGLKKSSSTGLRKSSSTGLRKSSSTGLKKSSSTGLKKSSSTGLFHKQEPRLHVLDTDFRRVHDDRGDEVEEDVVAVGAARRVAEGHLQLIHGLQQETLALILKPLRVETPLTLDWAKAVKDATRASPSSVSAVFMDTLMMWIGFSLVFCGMRKKSTLPLTLNSSSWNRLEWASEKGVLSTTGSAKLLRTSSKCLKKKQKHINLIHTLIFTLCPRMQRRKREDQWNATMAPMRWQGGEKAPSRKSSLLSRLILQRLVPVTGTGTLRTTHSLSLSPEP</sequence>
<dbReference type="AlphaFoldDB" id="A0A4Z2GTZ5"/>
<organism evidence="2 3">
    <name type="scientific">Liparis tanakae</name>
    <name type="common">Tanaka's snailfish</name>
    <dbReference type="NCBI Taxonomy" id="230148"/>
    <lineage>
        <taxon>Eukaryota</taxon>
        <taxon>Metazoa</taxon>
        <taxon>Chordata</taxon>
        <taxon>Craniata</taxon>
        <taxon>Vertebrata</taxon>
        <taxon>Euteleostomi</taxon>
        <taxon>Actinopterygii</taxon>
        <taxon>Neopterygii</taxon>
        <taxon>Teleostei</taxon>
        <taxon>Neoteleostei</taxon>
        <taxon>Acanthomorphata</taxon>
        <taxon>Eupercaria</taxon>
        <taxon>Perciformes</taxon>
        <taxon>Cottioidei</taxon>
        <taxon>Cottales</taxon>
        <taxon>Liparidae</taxon>
        <taxon>Liparis</taxon>
    </lineage>
</organism>
<dbReference type="Proteomes" id="UP000314294">
    <property type="component" value="Unassembled WGS sequence"/>
</dbReference>
<protein>
    <submittedName>
        <fullName evidence="2">Uncharacterized protein</fullName>
    </submittedName>
</protein>
<gene>
    <name evidence="2" type="ORF">EYF80_033107</name>
</gene>
<dbReference type="EMBL" id="SRLO01000423">
    <property type="protein sequence ID" value="TNN56680.1"/>
    <property type="molecule type" value="Genomic_DNA"/>
</dbReference>
<feature type="compositionally biased region" description="Low complexity" evidence="1">
    <location>
        <begin position="95"/>
        <end position="157"/>
    </location>
</feature>